<evidence type="ECO:0000259" key="5">
    <source>
        <dbReference type="Pfam" id="PF12850"/>
    </source>
</evidence>
<keyword evidence="3" id="KW-0378">Hydrolase</keyword>
<reference evidence="6" key="1">
    <citation type="journal article" date="2021" name="PeerJ">
        <title>Extensive microbial diversity within the chicken gut microbiome revealed by metagenomics and culture.</title>
        <authorList>
            <person name="Gilroy R."/>
            <person name="Ravi A."/>
            <person name="Getino M."/>
            <person name="Pursley I."/>
            <person name="Horton D.L."/>
            <person name="Alikhan N.F."/>
            <person name="Baker D."/>
            <person name="Gharbi K."/>
            <person name="Hall N."/>
            <person name="Watson M."/>
            <person name="Adriaenssens E.M."/>
            <person name="Foster-Nyarko E."/>
            <person name="Jarju S."/>
            <person name="Secka A."/>
            <person name="Antonio M."/>
            <person name="Oren A."/>
            <person name="Chaudhuri R.R."/>
            <person name="La Ragione R."/>
            <person name="Hildebrand F."/>
            <person name="Pallen M.J."/>
        </authorList>
    </citation>
    <scope>NUCLEOTIDE SEQUENCE</scope>
    <source>
        <strain evidence="6">1068</strain>
    </source>
</reference>
<comment type="cofactor">
    <cofactor evidence="4">
        <name>a divalent metal cation</name>
        <dbReference type="ChEBI" id="CHEBI:60240"/>
    </cofactor>
</comment>
<evidence type="ECO:0000256" key="2">
    <source>
        <dbReference type="ARBA" id="ARBA00022723"/>
    </source>
</evidence>
<evidence type="ECO:0000256" key="4">
    <source>
        <dbReference type="RuleBase" id="RU362039"/>
    </source>
</evidence>
<dbReference type="GO" id="GO:0046872">
    <property type="term" value="F:metal ion binding"/>
    <property type="evidence" value="ECO:0007669"/>
    <property type="project" value="UniProtKB-KW"/>
</dbReference>
<dbReference type="Proteomes" id="UP000824056">
    <property type="component" value="Unassembled WGS sequence"/>
</dbReference>
<dbReference type="Gene3D" id="3.60.21.10">
    <property type="match status" value="1"/>
</dbReference>
<dbReference type="AlphaFoldDB" id="A0A9D2FNT7"/>
<dbReference type="GO" id="GO:0016787">
    <property type="term" value="F:hydrolase activity"/>
    <property type="evidence" value="ECO:0007669"/>
    <property type="project" value="UniProtKB-UniRule"/>
</dbReference>
<evidence type="ECO:0000256" key="3">
    <source>
        <dbReference type="ARBA" id="ARBA00022801"/>
    </source>
</evidence>
<dbReference type="Pfam" id="PF12850">
    <property type="entry name" value="Metallophos_2"/>
    <property type="match status" value="1"/>
</dbReference>
<dbReference type="InterPro" id="IPR053193">
    <property type="entry name" value="MetalloPDE_YfcE-like"/>
</dbReference>
<dbReference type="InterPro" id="IPR029052">
    <property type="entry name" value="Metallo-depent_PP-like"/>
</dbReference>
<sequence length="245" mass="28018">MEIKGGAYLKNTSRKIGILSDTHNLLRPEVMELLKDCDGIIHGGDISSPKILEELQVLDCPLYVVRGNNDKEWAGELPQELYFSLYGLEFYMVHNKKHVPREIKGVDVILYGHSHKYQEETRDGVLYLNPGSCGPRRFHQPITMALLHIQEGSRQFRVEKIDILPEIKADKYPKIQEKDMEKLIRGIEKEQKKGTTIAAMAKKFQVSRDFIEQVCRIFVTHPGVTARGVMDKMEVNKVVTKAGKE</sequence>
<dbReference type="EMBL" id="DXBG01000037">
    <property type="protein sequence ID" value="HIZ64639.1"/>
    <property type="molecule type" value="Genomic_DNA"/>
</dbReference>
<gene>
    <name evidence="6" type="ORF">H9809_01845</name>
</gene>
<dbReference type="InterPro" id="IPR000979">
    <property type="entry name" value="Phosphodiesterase_MJ0936/Vps29"/>
</dbReference>
<comment type="similarity">
    <text evidence="1 4">Belongs to the metallophosphoesterase superfamily. YfcE family.</text>
</comment>
<dbReference type="InterPro" id="IPR020935">
    <property type="entry name" value="PdiEstase_YfcE_CS"/>
</dbReference>
<protein>
    <recommendedName>
        <fullName evidence="4">Phosphoesterase</fullName>
        <ecNumber evidence="4">3.1.4.-</ecNumber>
    </recommendedName>
</protein>
<dbReference type="PANTHER" id="PTHR43165">
    <property type="entry name" value="METALLOPHOSPHOESTERASE"/>
    <property type="match status" value="1"/>
</dbReference>
<dbReference type="NCBIfam" id="TIGR00040">
    <property type="entry name" value="yfcE"/>
    <property type="match status" value="1"/>
</dbReference>
<name>A0A9D2FNT7_9FIRM</name>
<evidence type="ECO:0000313" key="7">
    <source>
        <dbReference type="Proteomes" id="UP000824056"/>
    </source>
</evidence>
<dbReference type="PROSITE" id="PS01269">
    <property type="entry name" value="UPF0025"/>
    <property type="match status" value="1"/>
</dbReference>
<comment type="caution">
    <text evidence="6">The sequence shown here is derived from an EMBL/GenBank/DDBJ whole genome shotgun (WGS) entry which is preliminary data.</text>
</comment>
<organism evidence="6 7">
    <name type="scientific">Candidatus Blautia pullicola</name>
    <dbReference type="NCBI Taxonomy" id="2838498"/>
    <lineage>
        <taxon>Bacteria</taxon>
        <taxon>Bacillati</taxon>
        <taxon>Bacillota</taxon>
        <taxon>Clostridia</taxon>
        <taxon>Lachnospirales</taxon>
        <taxon>Lachnospiraceae</taxon>
        <taxon>Blautia</taxon>
    </lineage>
</organism>
<dbReference type="SUPFAM" id="SSF56300">
    <property type="entry name" value="Metallo-dependent phosphatases"/>
    <property type="match status" value="1"/>
</dbReference>
<evidence type="ECO:0000313" key="6">
    <source>
        <dbReference type="EMBL" id="HIZ64639.1"/>
    </source>
</evidence>
<proteinExistence type="inferred from homology"/>
<dbReference type="EC" id="3.1.4.-" evidence="4"/>
<accession>A0A9D2FNT7</accession>
<dbReference type="PANTHER" id="PTHR43165:SF1">
    <property type="entry name" value="PHOSPHODIESTERASE MJ0936"/>
    <property type="match status" value="1"/>
</dbReference>
<feature type="domain" description="Calcineurin-like phosphoesterase" evidence="5">
    <location>
        <begin position="15"/>
        <end position="151"/>
    </location>
</feature>
<keyword evidence="2 4" id="KW-0479">Metal-binding</keyword>
<reference evidence="6" key="2">
    <citation type="submission" date="2021-04" db="EMBL/GenBank/DDBJ databases">
        <authorList>
            <person name="Gilroy R."/>
        </authorList>
    </citation>
    <scope>NUCLEOTIDE SEQUENCE</scope>
    <source>
        <strain evidence="6">1068</strain>
    </source>
</reference>
<evidence type="ECO:0000256" key="1">
    <source>
        <dbReference type="ARBA" id="ARBA00008950"/>
    </source>
</evidence>
<dbReference type="InterPro" id="IPR024654">
    <property type="entry name" value="Calcineurin-like_PHP_lpxH"/>
</dbReference>